<gene>
    <name evidence="2" type="ORF">BDN70DRAFT_884192</name>
</gene>
<accession>A0A9P6CPS7</accession>
<dbReference type="AlphaFoldDB" id="A0A9P6CPS7"/>
<dbReference type="Proteomes" id="UP000807469">
    <property type="component" value="Unassembled WGS sequence"/>
</dbReference>
<proteinExistence type="predicted"/>
<keyword evidence="3" id="KW-1185">Reference proteome</keyword>
<sequence length="77" mass="8029">MILSLPLVLPTSFAVGVTHSHGSISKLVTGSSPPSPIHCSFPTLLSPSGRSCPAHLVCCQLSNNQSELLDSQTFSLP</sequence>
<evidence type="ECO:0000256" key="1">
    <source>
        <dbReference type="SAM" id="SignalP"/>
    </source>
</evidence>
<evidence type="ECO:0008006" key="4">
    <source>
        <dbReference type="Google" id="ProtNLM"/>
    </source>
</evidence>
<feature type="chain" id="PRO_5040356384" description="Secreted protein" evidence="1">
    <location>
        <begin position="17"/>
        <end position="77"/>
    </location>
</feature>
<reference evidence="2" key="1">
    <citation type="submission" date="2020-11" db="EMBL/GenBank/DDBJ databases">
        <authorList>
            <consortium name="DOE Joint Genome Institute"/>
            <person name="Ahrendt S."/>
            <person name="Riley R."/>
            <person name="Andreopoulos W."/>
            <person name="Labutti K."/>
            <person name="Pangilinan J."/>
            <person name="Ruiz-Duenas F.J."/>
            <person name="Barrasa J.M."/>
            <person name="Sanchez-Garcia M."/>
            <person name="Camarero S."/>
            <person name="Miyauchi S."/>
            <person name="Serrano A."/>
            <person name="Linde D."/>
            <person name="Babiker R."/>
            <person name="Drula E."/>
            <person name="Ayuso-Fernandez I."/>
            <person name="Pacheco R."/>
            <person name="Padilla G."/>
            <person name="Ferreira P."/>
            <person name="Barriuso J."/>
            <person name="Kellner H."/>
            <person name="Castanera R."/>
            <person name="Alfaro M."/>
            <person name="Ramirez L."/>
            <person name="Pisabarro A.G."/>
            <person name="Kuo A."/>
            <person name="Tritt A."/>
            <person name="Lipzen A."/>
            <person name="He G."/>
            <person name="Yan M."/>
            <person name="Ng V."/>
            <person name="Cullen D."/>
            <person name="Martin F."/>
            <person name="Rosso M.-N."/>
            <person name="Henrissat B."/>
            <person name="Hibbett D."/>
            <person name="Martinez A.T."/>
            <person name="Grigoriev I.V."/>
        </authorList>
    </citation>
    <scope>NUCLEOTIDE SEQUENCE</scope>
    <source>
        <strain evidence="2">CIRM-BRFM 674</strain>
    </source>
</reference>
<keyword evidence="1" id="KW-0732">Signal</keyword>
<organism evidence="2 3">
    <name type="scientific">Pholiota conissans</name>
    <dbReference type="NCBI Taxonomy" id="109636"/>
    <lineage>
        <taxon>Eukaryota</taxon>
        <taxon>Fungi</taxon>
        <taxon>Dikarya</taxon>
        <taxon>Basidiomycota</taxon>
        <taxon>Agaricomycotina</taxon>
        <taxon>Agaricomycetes</taxon>
        <taxon>Agaricomycetidae</taxon>
        <taxon>Agaricales</taxon>
        <taxon>Agaricineae</taxon>
        <taxon>Strophariaceae</taxon>
        <taxon>Pholiota</taxon>
    </lineage>
</organism>
<evidence type="ECO:0000313" key="2">
    <source>
        <dbReference type="EMBL" id="KAF9475026.1"/>
    </source>
</evidence>
<protein>
    <recommendedName>
        <fullName evidence="4">Secreted protein</fullName>
    </recommendedName>
</protein>
<feature type="non-terminal residue" evidence="2">
    <location>
        <position position="77"/>
    </location>
</feature>
<feature type="signal peptide" evidence="1">
    <location>
        <begin position="1"/>
        <end position="16"/>
    </location>
</feature>
<name>A0A9P6CPS7_9AGAR</name>
<dbReference type="EMBL" id="MU155350">
    <property type="protein sequence ID" value="KAF9475026.1"/>
    <property type="molecule type" value="Genomic_DNA"/>
</dbReference>
<evidence type="ECO:0000313" key="3">
    <source>
        <dbReference type="Proteomes" id="UP000807469"/>
    </source>
</evidence>
<comment type="caution">
    <text evidence="2">The sequence shown here is derived from an EMBL/GenBank/DDBJ whole genome shotgun (WGS) entry which is preliminary data.</text>
</comment>